<keyword evidence="3" id="KW-1185">Reference proteome</keyword>
<dbReference type="Proteomes" id="UP001209737">
    <property type="component" value="Unassembled WGS sequence"/>
</dbReference>
<dbReference type="RefSeq" id="WP_265376462.1">
    <property type="nucleotide sequence ID" value="NZ_JAMQPV010000003.1"/>
</dbReference>
<dbReference type="EMBL" id="JAMQPV010000003">
    <property type="protein sequence ID" value="MCW7463713.1"/>
    <property type="molecule type" value="Genomic_DNA"/>
</dbReference>
<evidence type="ECO:0000313" key="2">
    <source>
        <dbReference type="EMBL" id="MCW7463713.1"/>
    </source>
</evidence>
<organism evidence="2 3">
    <name type="scientific">Leptospira limi</name>
    <dbReference type="NCBI Taxonomy" id="2950023"/>
    <lineage>
        <taxon>Bacteria</taxon>
        <taxon>Pseudomonadati</taxon>
        <taxon>Spirochaetota</taxon>
        <taxon>Spirochaetia</taxon>
        <taxon>Leptospirales</taxon>
        <taxon>Leptospiraceae</taxon>
        <taxon>Leptospira</taxon>
    </lineage>
</organism>
<comment type="caution">
    <text evidence="2">The sequence shown here is derived from an EMBL/GenBank/DDBJ whole genome shotgun (WGS) entry which is preliminary data.</text>
</comment>
<reference evidence="2 3" key="1">
    <citation type="submission" date="2022-06" db="EMBL/GenBank/DDBJ databases">
        <title>Leptospira isolates from biofilms formed at urban environments.</title>
        <authorList>
            <person name="Ribeiro P.S."/>
            <person name="Sousa T."/>
            <person name="Carvalho N."/>
            <person name="Aburjaile F."/>
            <person name="Neves F."/>
            <person name="Oliveira D."/>
            <person name="Blanco L."/>
            <person name="Lima J."/>
            <person name="Costa F."/>
            <person name="Brenig B."/>
            <person name="Soares S."/>
            <person name="Ramos R."/>
            <person name="Goes-Neto A."/>
            <person name="Matiuzzi M."/>
            <person name="Azevedo V."/>
            <person name="Ristow P."/>
        </authorList>
    </citation>
    <scope>NUCLEOTIDE SEQUENCE [LARGE SCALE GENOMIC DNA]</scope>
    <source>
        <strain evidence="2 3">VSF25</strain>
    </source>
</reference>
<dbReference type="Pfam" id="PF19192">
    <property type="entry name" value="Response_reg_2"/>
    <property type="match status" value="1"/>
</dbReference>
<proteinExistence type="predicted"/>
<gene>
    <name evidence="2" type="ORF">ND812_16555</name>
</gene>
<feature type="domain" description="Response receiver" evidence="1">
    <location>
        <begin position="18"/>
        <end position="141"/>
    </location>
</feature>
<sequence>MTGLGTIEEIKQGIAKEYFKNVVVIDDDCYDESSWKNGEIKINKLYANFYKECIESDINCHLQYFPKEKAKEGKSIKEDEKEKYTQLAVNHALNGEVIILDWHLGLEEKYEISIEILRKISEDKKLKFILFYSQFTPELLGILESELEFKSLDSEVENQLSEEDKFESVVEVSESNSKHFKKIFRKENIFLCVVQKEDTIVENGKALFDIAYNLMSESFPDLLHWAGFELSNYITKNISNLVSKIPNGTDSAIILQSFFTAMPNEMSDWVSKIYLDHFNMHLESSPLKIVSDEILTPLIPKALTKLEGEKDNKYEDKLKKIFKENSQDLKLESEGEFNLDSQNNFSYLQECYLKTENLIDYLRRGTVLLDNKENQFLLCIVQDCDLYRINKDDKLYFICGNKVEKIKKTNKGYYVQTFVDKNIIVEWSTLTIREIQISNDLSGFPSLDIEQIKDFTYVGRLKEVFVDRILQRTWAKQNRVGVNIPEYTRRLRDEK</sequence>
<evidence type="ECO:0000259" key="1">
    <source>
        <dbReference type="Pfam" id="PF19192"/>
    </source>
</evidence>
<protein>
    <submittedName>
        <fullName evidence="2">Response regulator receiver domain</fullName>
    </submittedName>
</protein>
<name>A0ABT3M281_9LEPT</name>
<evidence type="ECO:0000313" key="3">
    <source>
        <dbReference type="Proteomes" id="UP001209737"/>
    </source>
</evidence>
<accession>A0ABT3M281</accession>
<dbReference type="InterPro" id="IPR043834">
    <property type="entry name" value="REC"/>
</dbReference>